<dbReference type="SUPFAM" id="SSF53474">
    <property type="entry name" value="alpha/beta-Hydrolases"/>
    <property type="match status" value="1"/>
</dbReference>
<evidence type="ECO:0000259" key="4">
    <source>
        <dbReference type="Pfam" id="PF00561"/>
    </source>
</evidence>
<feature type="chain" id="PRO_5031111859" evidence="3">
    <location>
        <begin position="17"/>
        <end position="303"/>
    </location>
</feature>
<evidence type="ECO:0000256" key="3">
    <source>
        <dbReference type="SAM" id="SignalP"/>
    </source>
</evidence>
<keyword evidence="5" id="KW-0031">Aminopeptidase</keyword>
<dbReference type="EC" id="3.4.11.5" evidence="5"/>
<organism evidence="5 6">
    <name type="scientific">Granulicella mallensis</name>
    <dbReference type="NCBI Taxonomy" id="940614"/>
    <lineage>
        <taxon>Bacteria</taxon>
        <taxon>Pseudomonadati</taxon>
        <taxon>Acidobacteriota</taxon>
        <taxon>Terriglobia</taxon>
        <taxon>Terriglobales</taxon>
        <taxon>Acidobacteriaceae</taxon>
        <taxon>Granulicella</taxon>
    </lineage>
</organism>
<accession>A0A7W7ZT34</accession>
<dbReference type="PANTHER" id="PTHR43798">
    <property type="entry name" value="MONOACYLGLYCEROL LIPASE"/>
    <property type="match status" value="1"/>
</dbReference>
<sequence>MKMLLALLALSAPVAAQTPMPLIPPTGYVGGADVNLAYWVYGQPSKATPVFAVNGGPGLSHIYMVQNDVWLQIARHRQVVFYDQRGTGRSPLKHADAAMGMDAQVADLDAVRAALHLDKIDLCGDSYGGFLVTAYTAAHPEHVHKLIISDGTVGWKSIVHLFPQVFPDKLEAQEASMRASTANDEEKAQQGLRDHFGMIFYSREKLDYYMSHAKDLGNSPATGQAVQAATEDLDLMPALPKFSVPALVITGRYDMNVAPLTAWRIYKAIPGAKFEVFEESGHLPSYEEPEKYVRVVNAFLGEE</sequence>
<feature type="signal peptide" evidence="3">
    <location>
        <begin position="1"/>
        <end position="16"/>
    </location>
</feature>
<dbReference type="PRINTS" id="PR00111">
    <property type="entry name" value="ABHYDROLASE"/>
</dbReference>
<protein>
    <submittedName>
        <fullName evidence="5">Proline iminopeptidase</fullName>
        <ecNumber evidence="5">3.4.11.5</ecNumber>
    </submittedName>
</protein>
<dbReference type="InterPro" id="IPR050266">
    <property type="entry name" value="AB_hydrolase_sf"/>
</dbReference>
<dbReference type="GO" id="GO:0006508">
    <property type="term" value="P:proteolysis"/>
    <property type="evidence" value="ECO:0007669"/>
    <property type="project" value="InterPro"/>
</dbReference>
<dbReference type="RefSeq" id="WP_184256924.1">
    <property type="nucleotide sequence ID" value="NZ_JACHIO010000012.1"/>
</dbReference>
<dbReference type="PRINTS" id="PR00793">
    <property type="entry name" value="PROAMNOPTASE"/>
</dbReference>
<dbReference type="InterPro" id="IPR002410">
    <property type="entry name" value="Peptidase_S33"/>
</dbReference>
<dbReference type="GO" id="GO:0004177">
    <property type="term" value="F:aminopeptidase activity"/>
    <property type="evidence" value="ECO:0007669"/>
    <property type="project" value="UniProtKB-KW"/>
</dbReference>
<feature type="domain" description="AB hydrolase-1" evidence="4">
    <location>
        <begin position="49"/>
        <end position="289"/>
    </location>
</feature>
<dbReference type="EMBL" id="JACHIO010000012">
    <property type="protein sequence ID" value="MBB5064766.1"/>
    <property type="molecule type" value="Genomic_DNA"/>
</dbReference>
<comment type="caution">
    <text evidence="5">The sequence shown here is derived from an EMBL/GenBank/DDBJ whole genome shotgun (WGS) entry which is preliminary data.</text>
</comment>
<proteinExistence type="inferred from homology"/>
<keyword evidence="5" id="KW-0645">Protease</keyword>
<reference evidence="5 6" key="1">
    <citation type="submission" date="2020-08" db="EMBL/GenBank/DDBJ databases">
        <title>Genomic Encyclopedia of Type Strains, Phase IV (KMG-V): Genome sequencing to study the core and pangenomes of soil and plant-associated prokaryotes.</title>
        <authorList>
            <person name="Whitman W."/>
        </authorList>
    </citation>
    <scope>NUCLEOTIDE SEQUENCE [LARGE SCALE GENOMIC DNA]</scope>
    <source>
        <strain evidence="5 6">X5P3</strain>
    </source>
</reference>
<name>A0A7W7ZT34_9BACT</name>
<dbReference type="InterPro" id="IPR000073">
    <property type="entry name" value="AB_hydrolase_1"/>
</dbReference>
<dbReference type="GO" id="GO:0016020">
    <property type="term" value="C:membrane"/>
    <property type="evidence" value="ECO:0007669"/>
    <property type="project" value="TreeGrafter"/>
</dbReference>
<dbReference type="AlphaFoldDB" id="A0A7W7ZT34"/>
<dbReference type="Gene3D" id="3.40.50.1820">
    <property type="entry name" value="alpha/beta hydrolase"/>
    <property type="match status" value="1"/>
</dbReference>
<dbReference type="Pfam" id="PF00561">
    <property type="entry name" value="Abhydrolase_1"/>
    <property type="match status" value="1"/>
</dbReference>
<keyword evidence="3" id="KW-0732">Signal</keyword>
<evidence type="ECO:0000313" key="6">
    <source>
        <dbReference type="Proteomes" id="UP000584867"/>
    </source>
</evidence>
<comment type="similarity">
    <text evidence="1">Belongs to the peptidase S33 family.</text>
</comment>
<gene>
    <name evidence="5" type="ORF">HDF15_003126</name>
</gene>
<evidence type="ECO:0000256" key="2">
    <source>
        <dbReference type="ARBA" id="ARBA00022801"/>
    </source>
</evidence>
<dbReference type="InterPro" id="IPR029058">
    <property type="entry name" value="AB_hydrolase_fold"/>
</dbReference>
<keyword evidence="2 5" id="KW-0378">Hydrolase</keyword>
<dbReference type="PANTHER" id="PTHR43798:SF33">
    <property type="entry name" value="HYDROLASE, PUTATIVE (AFU_ORTHOLOGUE AFUA_2G14860)-RELATED"/>
    <property type="match status" value="1"/>
</dbReference>
<evidence type="ECO:0000313" key="5">
    <source>
        <dbReference type="EMBL" id="MBB5064766.1"/>
    </source>
</evidence>
<dbReference type="Proteomes" id="UP000584867">
    <property type="component" value="Unassembled WGS sequence"/>
</dbReference>
<evidence type="ECO:0000256" key="1">
    <source>
        <dbReference type="ARBA" id="ARBA00010088"/>
    </source>
</evidence>